<dbReference type="EMBL" id="CAJNOC010001197">
    <property type="protein sequence ID" value="CAF0843871.1"/>
    <property type="molecule type" value="Genomic_DNA"/>
</dbReference>
<gene>
    <name evidence="1" type="ORF">OXX778_LOCUS8598</name>
</gene>
<name>A0A813W0D1_9BILA</name>
<protein>
    <submittedName>
        <fullName evidence="1">Uncharacterized protein</fullName>
    </submittedName>
</protein>
<proteinExistence type="predicted"/>
<sequence length="97" mass="11640">MVARVKHNVGKDLARVWMFGMMCRSDDLCYIEIVPDRTQYTLLRIFVPDLVLDEPATHLEEKSDNDNLEVNVEEESFDPRIQIIRRRYQWKILINQF</sequence>
<dbReference type="Proteomes" id="UP000663879">
    <property type="component" value="Unassembled WGS sequence"/>
</dbReference>
<reference evidence="1" key="1">
    <citation type="submission" date="2021-02" db="EMBL/GenBank/DDBJ databases">
        <authorList>
            <person name="Nowell W R."/>
        </authorList>
    </citation>
    <scope>NUCLEOTIDE SEQUENCE</scope>
    <source>
        <strain evidence="1">Ploen Becks lab</strain>
    </source>
</reference>
<dbReference type="AlphaFoldDB" id="A0A813W0D1"/>
<comment type="caution">
    <text evidence="1">The sequence shown here is derived from an EMBL/GenBank/DDBJ whole genome shotgun (WGS) entry which is preliminary data.</text>
</comment>
<organism evidence="1 2">
    <name type="scientific">Brachionus calyciflorus</name>
    <dbReference type="NCBI Taxonomy" id="104777"/>
    <lineage>
        <taxon>Eukaryota</taxon>
        <taxon>Metazoa</taxon>
        <taxon>Spiralia</taxon>
        <taxon>Gnathifera</taxon>
        <taxon>Rotifera</taxon>
        <taxon>Eurotatoria</taxon>
        <taxon>Monogononta</taxon>
        <taxon>Pseudotrocha</taxon>
        <taxon>Ploima</taxon>
        <taxon>Brachionidae</taxon>
        <taxon>Brachionus</taxon>
    </lineage>
</organism>
<accession>A0A813W0D1</accession>
<evidence type="ECO:0000313" key="2">
    <source>
        <dbReference type="Proteomes" id="UP000663879"/>
    </source>
</evidence>
<evidence type="ECO:0000313" key="1">
    <source>
        <dbReference type="EMBL" id="CAF0843871.1"/>
    </source>
</evidence>
<keyword evidence="2" id="KW-1185">Reference proteome</keyword>